<accession>A0A6M3LSL7</accession>
<dbReference type="EMBL" id="MT143361">
    <property type="protein sequence ID" value="QJA96001.1"/>
    <property type="molecule type" value="Genomic_DNA"/>
</dbReference>
<evidence type="ECO:0000313" key="1">
    <source>
        <dbReference type="EMBL" id="QJA96001.1"/>
    </source>
</evidence>
<sequence>MDNPFFKDGKWFWYDEAGDLSKPYDTKKEAAKALSDYASWLDGEINKE</sequence>
<dbReference type="AlphaFoldDB" id="A0A6M3LSL7"/>
<gene>
    <name evidence="1" type="ORF">MM415B05014_0011</name>
</gene>
<protein>
    <submittedName>
        <fullName evidence="1">Uncharacterized protein</fullName>
    </submittedName>
</protein>
<organism evidence="1">
    <name type="scientific">viral metagenome</name>
    <dbReference type="NCBI Taxonomy" id="1070528"/>
    <lineage>
        <taxon>unclassified sequences</taxon>
        <taxon>metagenomes</taxon>
        <taxon>organismal metagenomes</taxon>
    </lineage>
</organism>
<name>A0A6M3LSL7_9ZZZZ</name>
<proteinExistence type="predicted"/>
<reference evidence="1" key="1">
    <citation type="submission" date="2020-03" db="EMBL/GenBank/DDBJ databases">
        <title>The deep terrestrial virosphere.</title>
        <authorList>
            <person name="Holmfeldt K."/>
            <person name="Nilsson E."/>
            <person name="Simone D."/>
            <person name="Lopez-Fernandez M."/>
            <person name="Wu X."/>
            <person name="de Brujin I."/>
            <person name="Lundin D."/>
            <person name="Andersson A."/>
            <person name="Bertilsson S."/>
            <person name="Dopson M."/>
        </authorList>
    </citation>
    <scope>NUCLEOTIDE SEQUENCE</scope>
    <source>
        <strain evidence="1">MM415B05014</strain>
    </source>
</reference>